<sequence>MVSVSHPTHSWDIIQDVFYRKEQVYELTWQIPGLEDYRVAAAKSGGPIALLRDETKMVLLGRHNVGKPKIMVYSSSGIQIASLSWDLSPPVMIGWTPEEQLLVMAEDGTYRIYDLSAASAGISTRGGDPVAQSLIAGEYRQYTLGSEVADVGVISGQVHDEGFVVLTGSLAFVHVKGWKGGRAAALCATAKGPFHHIRPSPAGRFLALTTASSSLWVVSSDFSQSIADTDILTLEGNHDASMPNEVEWVGDQAIALKWDDGRLFVMGPQGEGLSYLYSPAPVLVGEIDGLRIISTETCEFIQKVAEPTLAVFRPGSTHKAAVLLEALENFEQGSPRANEGIRSIKPDLASAVDICIEAAGLEPDPVWQKKLLRAAMLGRSFLDLYNPTDLVNMAQSLKILNAVRHYEMSSYLHLRPEPVLKHWACAKIAAATMNSGAGGAREDEELRRIIVRKYETEGGKGAGGYAEIARRAWQLGRNKLATKLLDHERRPAEQVPLLLSMKEDRLALVKAVDSGDPDLVFHVLQHLRATNAPGDFFSMVDDGSTKLAPAAKLLQVYGKEGDKELLRDFYYQDDRWLDGALLSIEEAGETEHAQERLASWQHAVKDLGQDKERTFEHKMAEESLRLLTLQEQMERELEHKYAFSGLTLNETMSHLLRIGLGKRAEKIRSDWRVPDQRWWWIKLKALTANRDWEGLEAFAKSKKSPIGYEPFVKHLLSVNEPSRAAIFIGKCDVKNRVDLYIKCNEWVKAASECKDRGDRARLEHLKANAPTTLIQREIDDIIKSAPVKSGGGFFG</sequence>
<organism evidence="1 2">
    <name type="scientific">Naganishia friedmannii</name>
    <dbReference type="NCBI Taxonomy" id="89922"/>
    <lineage>
        <taxon>Eukaryota</taxon>
        <taxon>Fungi</taxon>
        <taxon>Dikarya</taxon>
        <taxon>Basidiomycota</taxon>
        <taxon>Agaricomycotina</taxon>
        <taxon>Tremellomycetes</taxon>
        <taxon>Filobasidiales</taxon>
        <taxon>Filobasidiaceae</taxon>
        <taxon>Naganishia</taxon>
    </lineage>
</organism>
<keyword evidence="2" id="KW-1185">Reference proteome</keyword>
<comment type="caution">
    <text evidence="1">The sequence shown here is derived from an EMBL/GenBank/DDBJ whole genome shotgun (WGS) entry which is preliminary data.</text>
</comment>
<name>A0ACC2VCA5_9TREE</name>
<evidence type="ECO:0000313" key="1">
    <source>
        <dbReference type="EMBL" id="KAJ9096799.1"/>
    </source>
</evidence>
<accession>A0ACC2VCA5</accession>
<dbReference type="EMBL" id="JASBWT010000018">
    <property type="protein sequence ID" value="KAJ9096799.1"/>
    <property type="molecule type" value="Genomic_DNA"/>
</dbReference>
<dbReference type="Proteomes" id="UP001227268">
    <property type="component" value="Unassembled WGS sequence"/>
</dbReference>
<gene>
    <name evidence="1" type="ORF">QFC21_005070</name>
</gene>
<proteinExistence type="predicted"/>
<evidence type="ECO:0000313" key="2">
    <source>
        <dbReference type="Proteomes" id="UP001227268"/>
    </source>
</evidence>
<protein>
    <submittedName>
        <fullName evidence="1">Uncharacterized protein</fullName>
    </submittedName>
</protein>
<reference evidence="1" key="1">
    <citation type="submission" date="2023-04" db="EMBL/GenBank/DDBJ databases">
        <title>Draft Genome sequencing of Naganishia species isolated from polar environments using Oxford Nanopore Technology.</title>
        <authorList>
            <person name="Leo P."/>
            <person name="Venkateswaran K."/>
        </authorList>
    </citation>
    <scope>NUCLEOTIDE SEQUENCE</scope>
    <source>
        <strain evidence="1">MNA-CCFEE 5423</strain>
    </source>
</reference>